<dbReference type="AlphaFoldDB" id="B7G0E6"/>
<dbReference type="KEGG" id="pti:PHATRDRAFT_46198"/>
<reference evidence="2 3" key="1">
    <citation type="journal article" date="2008" name="Nature">
        <title>The Phaeodactylum genome reveals the evolutionary history of diatom genomes.</title>
        <authorList>
            <person name="Bowler C."/>
            <person name="Allen A.E."/>
            <person name="Badger J.H."/>
            <person name="Grimwood J."/>
            <person name="Jabbari K."/>
            <person name="Kuo A."/>
            <person name="Maheswari U."/>
            <person name="Martens C."/>
            <person name="Maumus F."/>
            <person name="Otillar R.P."/>
            <person name="Rayko E."/>
            <person name="Salamov A."/>
            <person name="Vandepoele K."/>
            <person name="Beszteri B."/>
            <person name="Gruber A."/>
            <person name="Heijde M."/>
            <person name="Katinka M."/>
            <person name="Mock T."/>
            <person name="Valentin K."/>
            <person name="Verret F."/>
            <person name="Berges J.A."/>
            <person name="Brownlee C."/>
            <person name="Cadoret J.P."/>
            <person name="Chiovitti A."/>
            <person name="Choi C.J."/>
            <person name="Coesel S."/>
            <person name="De Martino A."/>
            <person name="Detter J.C."/>
            <person name="Durkin C."/>
            <person name="Falciatore A."/>
            <person name="Fournet J."/>
            <person name="Haruta M."/>
            <person name="Huysman M.J."/>
            <person name="Jenkins B.D."/>
            <person name="Jiroutova K."/>
            <person name="Jorgensen R.E."/>
            <person name="Joubert Y."/>
            <person name="Kaplan A."/>
            <person name="Kroger N."/>
            <person name="Kroth P.G."/>
            <person name="La Roche J."/>
            <person name="Lindquist E."/>
            <person name="Lommer M."/>
            <person name="Martin-Jezequel V."/>
            <person name="Lopez P.J."/>
            <person name="Lucas S."/>
            <person name="Mangogna M."/>
            <person name="McGinnis K."/>
            <person name="Medlin L.K."/>
            <person name="Montsant A."/>
            <person name="Oudot-Le Secq M.P."/>
            <person name="Napoli C."/>
            <person name="Obornik M."/>
            <person name="Parker M.S."/>
            <person name="Petit J.L."/>
            <person name="Porcel B.M."/>
            <person name="Poulsen N."/>
            <person name="Robison M."/>
            <person name="Rychlewski L."/>
            <person name="Rynearson T.A."/>
            <person name="Schmutz J."/>
            <person name="Shapiro H."/>
            <person name="Siaut M."/>
            <person name="Stanley M."/>
            <person name="Sussman M.R."/>
            <person name="Taylor A.R."/>
            <person name="Vardi A."/>
            <person name="von Dassow P."/>
            <person name="Vyverman W."/>
            <person name="Willis A."/>
            <person name="Wyrwicz L.S."/>
            <person name="Rokhsar D.S."/>
            <person name="Weissenbach J."/>
            <person name="Armbrust E.V."/>
            <person name="Green B.R."/>
            <person name="Van de Peer Y."/>
            <person name="Grigoriev I.V."/>
        </authorList>
    </citation>
    <scope>NUCLEOTIDE SEQUENCE [LARGE SCALE GENOMIC DNA]</scope>
    <source>
        <strain evidence="2 3">CCAP 1055/1</strain>
    </source>
</reference>
<accession>B7G0E6</accession>
<dbReference type="GeneID" id="7201271"/>
<reference evidence="3" key="2">
    <citation type="submission" date="2008-08" db="EMBL/GenBank/DDBJ databases">
        <authorList>
            <consortium name="Diatom Consortium"/>
            <person name="Grigoriev I."/>
            <person name="Grimwood J."/>
            <person name="Kuo A."/>
            <person name="Otillar R.P."/>
            <person name="Salamov A."/>
            <person name="Detter J.C."/>
            <person name="Lindquist E."/>
            <person name="Shapiro H."/>
            <person name="Lucas S."/>
            <person name="Glavina del Rio T."/>
            <person name="Pitluck S."/>
            <person name="Rokhsar D."/>
            <person name="Bowler C."/>
        </authorList>
    </citation>
    <scope>GENOME REANNOTATION</scope>
    <source>
        <strain evidence="3">CCAP 1055/1</strain>
    </source>
</reference>
<evidence type="ECO:0000313" key="2">
    <source>
        <dbReference type="EMBL" id="EEC48075.1"/>
    </source>
</evidence>
<evidence type="ECO:0000313" key="3">
    <source>
        <dbReference type="Proteomes" id="UP000000759"/>
    </source>
</evidence>
<dbReference type="PaxDb" id="2850-Phatr46198"/>
<keyword evidence="1" id="KW-0812">Transmembrane</keyword>
<dbReference type="InParanoid" id="B7G0E6"/>
<evidence type="ECO:0000256" key="1">
    <source>
        <dbReference type="SAM" id="Phobius"/>
    </source>
</evidence>
<keyword evidence="1" id="KW-1133">Transmembrane helix</keyword>
<dbReference type="RefSeq" id="XP_002180667.1">
    <property type="nucleotide sequence ID" value="XM_002180631.1"/>
</dbReference>
<dbReference type="eggNOG" id="ENOG502RYM5">
    <property type="taxonomic scope" value="Eukaryota"/>
</dbReference>
<dbReference type="EMBL" id="CM000612">
    <property type="protein sequence ID" value="EEC48075.1"/>
    <property type="molecule type" value="Genomic_DNA"/>
</dbReference>
<dbReference type="OrthoDB" id="46714at2759"/>
<proteinExistence type="predicted"/>
<gene>
    <name evidence="2" type="ORF">PHATRDRAFT_46198</name>
</gene>
<dbReference type="Proteomes" id="UP000000759">
    <property type="component" value="Chromosome 9"/>
</dbReference>
<feature type="transmembrane region" description="Helical" evidence="1">
    <location>
        <begin position="20"/>
        <end position="44"/>
    </location>
</feature>
<keyword evidence="1" id="KW-0472">Membrane</keyword>
<protein>
    <submittedName>
        <fullName evidence="2">Uncharacterized protein</fullName>
    </submittedName>
</protein>
<sequence length="445" mass="50419">MDVSQISRKERSKASTSGKFRIHLLIILLFSTALSAISIVSSILTHFSDPVNFISAVFLPSSRANASMVSSSEVSDDTLSSTYRVKTETVVEGPAQSMYLPAQPSSMILLRAIGNALPPRHSPRQTLDNLEFTLAHEKAFPNTTRHWFVNRIVDPKVREQLLCRLRKANETYTIIPFNIQVYGQLSKIPTLNATEPNRSRTLAHRGRFAEEEKKHEKILYVINVNGVRNAMLEYGRRHTNAQYILPWDGNCFLTQNAWSAIQSSLTMHPDDKYFLSPMDRLKEPNEALLSESYKPNAVEEPQIIFHRTALARFNENLRYGRRDKVELLTRIRARGPWDTALWDWQESEVTSLDMKPTPDSSADVPVAGWSVRLYSGKDGAEQPGAVALRGSLRRKAVSMLLTRLDHDYSAVNEHQRKAEWIAGMQQLQPTTATCLCKYSTCHHPT</sequence>
<name>B7G0E6_PHATC</name>
<organism evidence="2 3">
    <name type="scientific">Phaeodactylum tricornutum (strain CCAP 1055/1)</name>
    <dbReference type="NCBI Taxonomy" id="556484"/>
    <lineage>
        <taxon>Eukaryota</taxon>
        <taxon>Sar</taxon>
        <taxon>Stramenopiles</taxon>
        <taxon>Ochrophyta</taxon>
        <taxon>Bacillariophyta</taxon>
        <taxon>Bacillariophyceae</taxon>
        <taxon>Bacillariophycidae</taxon>
        <taxon>Naviculales</taxon>
        <taxon>Phaeodactylaceae</taxon>
        <taxon>Phaeodactylum</taxon>
    </lineage>
</organism>
<keyword evidence="3" id="KW-1185">Reference proteome</keyword>